<dbReference type="AlphaFoldDB" id="U6LJM7"/>
<reference evidence="2" key="1">
    <citation type="submission" date="2013-10" db="EMBL/GenBank/DDBJ databases">
        <title>Genomic analysis of the causative agents of coccidiosis in chickens.</title>
        <authorList>
            <person name="Reid A.J."/>
            <person name="Blake D."/>
            <person name="Billington K."/>
            <person name="Browne H."/>
            <person name="Dunn M."/>
            <person name="Hung S."/>
            <person name="Kawahara F."/>
            <person name="Miranda-Saavedra D."/>
            <person name="Mourier T."/>
            <person name="Nagra H."/>
            <person name="Otto T.D."/>
            <person name="Rawlings N."/>
            <person name="Sanchez A."/>
            <person name="Sanders M."/>
            <person name="Subramaniam C."/>
            <person name="Tay Y."/>
            <person name="Dear P."/>
            <person name="Doerig C."/>
            <person name="Gruber A."/>
            <person name="Parkinson J."/>
            <person name="Shirley M."/>
            <person name="Wan K.L."/>
            <person name="Berriman M."/>
            <person name="Tomley F."/>
            <person name="Pain A."/>
        </authorList>
    </citation>
    <scope>NUCLEOTIDE SEQUENCE [LARGE SCALE GENOMIC DNA]</scope>
    <source>
        <strain evidence="2">Houghton</strain>
    </source>
</reference>
<protein>
    <recommendedName>
        <fullName evidence="4">CCHC-type domain-containing protein</fullName>
    </recommendedName>
</protein>
<accession>U6LJM7</accession>
<dbReference type="GO" id="GO:0008270">
    <property type="term" value="F:zinc ion binding"/>
    <property type="evidence" value="ECO:0007669"/>
    <property type="project" value="InterPro"/>
</dbReference>
<evidence type="ECO:0000313" key="2">
    <source>
        <dbReference type="EMBL" id="CDJ50396.1"/>
    </source>
</evidence>
<dbReference type="SUPFAM" id="SSF57756">
    <property type="entry name" value="Retrovirus zinc finger-like domains"/>
    <property type="match status" value="1"/>
</dbReference>
<dbReference type="InterPro" id="IPR036875">
    <property type="entry name" value="Znf_CCHC_sf"/>
</dbReference>
<proteinExistence type="predicted"/>
<dbReference type="GO" id="GO:0003676">
    <property type="term" value="F:nucleic acid binding"/>
    <property type="evidence" value="ECO:0007669"/>
    <property type="project" value="InterPro"/>
</dbReference>
<sequence>MSAERGARQASPTRLPLTPSCTPRESLEPPQELRAAITQRGTAKYSNWREASAALATVIVPWKTEDEEFRKREKEFQLSLMGVAPREGLTIAPMVTSGLQQQRNDWGRTAYYHCNGKGHVARQCPSRDEALLRVGETCKRQMHHGRGVTCAVATGPNDIPVSPEWERKLLGARGGPKLKPMAAEASQRSSVERCEVESVGKPRQGTGCIPGNNCNEREVLPKDGCEHRRYVVDSPWWRDVGIRGDPARKVYCVAWVPQHPYEWTWLGTNERFLGDFLVGPVPYDIVLGLDLLTEHKVAWIFQSDKLRTYVNGKWCELPVVRTAAEHAKGSRNTAMRAKSPAEQAYGLLAKKVAGMTSQGDAALLRPEA</sequence>
<dbReference type="Gene3D" id="4.10.60.10">
    <property type="entry name" value="Zinc finger, CCHC-type"/>
    <property type="match status" value="1"/>
</dbReference>
<evidence type="ECO:0000313" key="3">
    <source>
        <dbReference type="Proteomes" id="UP000030750"/>
    </source>
</evidence>
<gene>
    <name evidence="2" type="ORF">EBH_0033280</name>
</gene>
<name>U6LJM7_9EIME</name>
<keyword evidence="3" id="KW-1185">Reference proteome</keyword>
<feature type="region of interest" description="Disordered" evidence="1">
    <location>
        <begin position="1"/>
        <end position="31"/>
    </location>
</feature>
<dbReference type="VEuPathDB" id="ToxoDB:EBH_0033280"/>
<reference evidence="2" key="2">
    <citation type="submission" date="2013-10" db="EMBL/GenBank/DDBJ databases">
        <authorList>
            <person name="Aslett M."/>
        </authorList>
    </citation>
    <scope>NUCLEOTIDE SEQUENCE [LARGE SCALE GENOMIC DNA]</scope>
    <source>
        <strain evidence="2">Houghton</strain>
    </source>
</reference>
<organism evidence="2 3">
    <name type="scientific">Eimeria brunetti</name>
    <dbReference type="NCBI Taxonomy" id="51314"/>
    <lineage>
        <taxon>Eukaryota</taxon>
        <taxon>Sar</taxon>
        <taxon>Alveolata</taxon>
        <taxon>Apicomplexa</taxon>
        <taxon>Conoidasida</taxon>
        <taxon>Coccidia</taxon>
        <taxon>Eucoccidiorida</taxon>
        <taxon>Eimeriorina</taxon>
        <taxon>Eimeriidae</taxon>
        <taxon>Eimeria</taxon>
    </lineage>
</organism>
<dbReference type="EMBL" id="HG712207">
    <property type="protein sequence ID" value="CDJ50396.1"/>
    <property type="molecule type" value="Genomic_DNA"/>
</dbReference>
<evidence type="ECO:0000256" key="1">
    <source>
        <dbReference type="SAM" id="MobiDB-lite"/>
    </source>
</evidence>
<evidence type="ECO:0008006" key="4">
    <source>
        <dbReference type="Google" id="ProtNLM"/>
    </source>
</evidence>
<dbReference type="Proteomes" id="UP000030750">
    <property type="component" value="Unassembled WGS sequence"/>
</dbReference>